<protein>
    <submittedName>
        <fullName evidence="4">Uncharacterized protein</fullName>
    </submittedName>
</protein>
<reference evidence="5" key="1">
    <citation type="journal article" date="2023" name="Commun. Biol.">
        <title>Genome analysis of Parmales, the sister group of diatoms, reveals the evolutionary specialization of diatoms from phago-mixotrophs to photoautotrophs.</title>
        <authorList>
            <person name="Ban H."/>
            <person name="Sato S."/>
            <person name="Yoshikawa S."/>
            <person name="Yamada K."/>
            <person name="Nakamura Y."/>
            <person name="Ichinomiya M."/>
            <person name="Sato N."/>
            <person name="Blanc-Mathieu R."/>
            <person name="Endo H."/>
            <person name="Kuwata A."/>
            <person name="Ogata H."/>
        </authorList>
    </citation>
    <scope>NUCLEOTIDE SEQUENCE [LARGE SCALE GENOMIC DNA]</scope>
    <source>
        <strain evidence="5">NIES 3701</strain>
    </source>
</reference>
<dbReference type="Proteomes" id="UP001165085">
    <property type="component" value="Unassembled WGS sequence"/>
</dbReference>
<comment type="caution">
    <text evidence="4">The sequence shown here is derived from an EMBL/GenBank/DDBJ whole genome shotgun (WGS) entry which is preliminary data.</text>
</comment>
<evidence type="ECO:0000256" key="1">
    <source>
        <dbReference type="ARBA" id="ARBA00022741"/>
    </source>
</evidence>
<proteinExistence type="inferred from homology"/>
<dbReference type="PANTHER" id="PTHR12435">
    <property type="match status" value="1"/>
</dbReference>
<accession>A0A9W7AHJ2</accession>
<evidence type="ECO:0000313" key="4">
    <source>
        <dbReference type="EMBL" id="GMH68469.1"/>
    </source>
</evidence>
<dbReference type="InterPro" id="IPR027417">
    <property type="entry name" value="P-loop_NTPase"/>
</dbReference>
<name>A0A9W7AHJ2_9STRA</name>
<dbReference type="OrthoDB" id="9972657at2759"/>
<keyword evidence="5" id="KW-1185">Reference proteome</keyword>
<organism evidence="4 5">
    <name type="scientific">Triparma strigata</name>
    <dbReference type="NCBI Taxonomy" id="1606541"/>
    <lineage>
        <taxon>Eukaryota</taxon>
        <taxon>Sar</taxon>
        <taxon>Stramenopiles</taxon>
        <taxon>Ochrophyta</taxon>
        <taxon>Bolidophyceae</taxon>
        <taxon>Parmales</taxon>
        <taxon>Triparmaceae</taxon>
        <taxon>Triparma</taxon>
    </lineage>
</organism>
<evidence type="ECO:0000256" key="2">
    <source>
        <dbReference type="ARBA" id="ARBA00022840"/>
    </source>
</evidence>
<gene>
    <name evidence="4" type="ORF">TrST_g4379</name>
</gene>
<dbReference type="EMBL" id="BRXY01000125">
    <property type="protein sequence ID" value="GMH68469.1"/>
    <property type="molecule type" value="Genomic_DNA"/>
</dbReference>
<dbReference type="GO" id="GO:0005524">
    <property type="term" value="F:ATP binding"/>
    <property type="evidence" value="ECO:0007669"/>
    <property type="project" value="UniProtKB-KW"/>
</dbReference>
<sequence length="261" mass="29048">MAFILVCGPPSSSKTETCNNLAYIYSLIYNLPLQNSTISPSLNSTELNSELNSLKSHISSLNWPPPLTLHTLSEHSSNPNGPSLSSHYPSSSHLKSSIASALSSSTLLLVDYGAPVKGWRYEVHCLVRQAECKFGVVWTGEKEGGEGGRGQLGTFDNTWEEEFKDKVEEIRYSFEIPNPFRDRWDRPLYKLHTRDAQEGTEVSAFDQEGKNDLVNPELKTAAVPVSTPTATADSQPINQGGFKKKFKTFREYGYETKRPVI</sequence>
<keyword evidence="2" id="KW-0067">ATP-binding</keyword>
<dbReference type="Pfam" id="PF08433">
    <property type="entry name" value="KTI12"/>
    <property type="match status" value="1"/>
</dbReference>
<dbReference type="Gene3D" id="3.40.50.300">
    <property type="entry name" value="P-loop containing nucleotide triphosphate hydrolases"/>
    <property type="match status" value="1"/>
</dbReference>
<evidence type="ECO:0000313" key="5">
    <source>
        <dbReference type="Proteomes" id="UP001165085"/>
    </source>
</evidence>
<dbReference type="InterPro" id="IPR013641">
    <property type="entry name" value="KTI12/PSTK"/>
</dbReference>
<evidence type="ECO:0000256" key="3">
    <source>
        <dbReference type="ARBA" id="ARBA00025768"/>
    </source>
</evidence>
<keyword evidence="1" id="KW-0547">Nucleotide-binding</keyword>
<dbReference type="AlphaFoldDB" id="A0A9W7AHJ2"/>
<comment type="similarity">
    <text evidence="3">Belongs to the KTI12 family.</text>
</comment>